<dbReference type="InterPro" id="IPR052192">
    <property type="entry name" value="Insect_Ionotropic_Sensory_Rcpt"/>
</dbReference>
<evidence type="ECO:0000256" key="6">
    <source>
        <dbReference type="ARBA" id="ARBA00023136"/>
    </source>
</evidence>
<comment type="similarity">
    <text evidence="2">Belongs to the glutamate-gated ion channel (TC 1.A.10.1) family.</text>
</comment>
<organism evidence="12">
    <name type="scientific">Culicoides sonorensis</name>
    <name type="common">Biting midge</name>
    <dbReference type="NCBI Taxonomy" id="179676"/>
    <lineage>
        <taxon>Eukaryota</taxon>
        <taxon>Metazoa</taxon>
        <taxon>Ecdysozoa</taxon>
        <taxon>Arthropoda</taxon>
        <taxon>Hexapoda</taxon>
        <taxon>Insecta</taxon>
        <taxon>Pterygota</taxon>
        <taxon>Neoptera</taxon>
        <taxon>Endopterygota</taxon>
        <taxon>Diptera</taxon>
        <taxon>Nematocera</taxon>
        <taxon>Chironomoidea</taxon>
        <taxon>Ceratopogonidae</taxon>
        <taxon>Ceratopogoninae</taxon>
        <taxon>Culicoides</taxon>
        <taxon>Monoculicoides</taxon>
    </lineage>
</organism>
<dbReference type="Pfam" id="PF00060">
    <property type="entry name" value="Lig_chan"/>
    <property type="match status" value="1"/>
</dbReference>
<feature type="domain" description="Ionotropic glutamate receptor C-terminal" evidence="10">
    <location>
        <begin position="350"/>
        <end position="641"/>
    </location>
</feature>
<dbReference type="GO" id="GO:0005886">
    <property type="term" value="C:plasma membrane"/>
    <property type="evidence" value="ECO:0007669"/>
    <property type="project" value="UniProtKB-SubCell"/>
</dbReference>
<evidence type="ECO:0000313" key="12">
    <source>
        <dbReference type="EMBL" id="SSX21829.1"/>
    </source>
</evidence>
<keyword evidence="3" id="KW-1003">Cell membrane</keyword>
<evidence type="ECO:0000256" key="1">
    <source>
        <dbReference type="ARBA" id="ARBA00004651"/>
    </source>
</evidence>
<dbReference type="EMBL" id="UFQS01000215">
    <property type="protein sequence ID" value="SSX01449.1"/>
    <property type="molecule type" value="Genomic_DNA"/>
</dbReference>
<keyword evidence="4 9" id="KW-0812">Transmembrane</keyword>
<dbReference type="SUPFAM" id="SSF53850">
    <property type="entry name" value="Periplasmic binding protein-like II"/>
    <property type="match status" value="1"/>
</dbReference>
<dbReference type="AlphaFoldDB" id="A0A336LYN5"/>
<proteinExistence type="inferred from homology"/>
<comment type="subcellular location">
    <subcellularLocation>
        <location evidence="1">Cell membrane</location>
        <topology evidence="1">Multi-pass membrane protein</topology>
    </subcellularLocation>
</comment>
<reference evidence="11" key="1">
    <citation type="submission" date="2018-04" db="EMBL/GenBank/DDBJ databases">
        <authorList>
            <person name="Go L.Y."/>
            <person name="Mitchell J.A."/>
        </authorList>
    </citation>
    <scope>NUCLEOTIDE SEQUENCE</scope>
    <source>
        <tissue evidence="11">Whole organism</tissue>
    </source>
</reference>
<evidence type="ECO:0000256" key="4">
    <source>
        <dbReference type="ARBA" id="ARBA00022692"/>
    </source>
</evidence>
<dbReference type="GO" id="GO:0050906">
    <property type="term" value="P:detection of stimulus involved in sensory perception"/>
    <property type="evidence" value="ECO:0007669"/>
    <property type="project" value="UniProtKB-ARBA"/>
</dbReference>
<keyword evidence="7" id="KW-0675">Receptor</keyword>
<gene>
    <name evidence="12" type="primary">CSON005457</name>
</gene>
<evidence type="ECO:0000256" key="5">
    <source>
        <dbReference type="ARBA" id="ARBA00022989"/>
    </source>
</evidence>
<dbReference type="OMA" id="QTRFITI"/>
<dbReference type="VEuPathDB" id="VectorBase:CSON005457"/>
<accession>A0A336LYN5</accession>
<dbReference type="InterPro" id="IPR001320">
    <property type="entry name" value="Iontro_rcpt_C"/>
</dbReference>
<dbReference type="PANTHER" id="PTHR42643:SF33">
    <property type="entry name" value="GLUTAMATE RECEPTOR 2-LIKE PROTEIN"/>
    <property type="match status" value="1"/>
</dbReference>
<keyword evidence="5 9" id="KW-1133">Transmembrane helix</keyword>
<name>A0A336LYN5_CULSO</name>
<evidence type="ECO:0000313" key="11">
    <source>
        <dbReference type="EMBL" id="SSX01449.1"/>
    </source>
</evidence>
<protein>
    <submittedName>
        <fullName evidence="12">CSON005457 protein</fullName>
    </submittedName>
</protein>
<sequence>MFGYHFQLNIALDHLDFSALFIDKEKTSRVATRPFVSLILIYCKPVHTITNYDPQTLLLLDFLNSDQSISTVSVIECHEMNYLHIIMKEMKMLSMSLEISVLKLNHTNEWPWSHRKIFIADFIKCPKSMNEFSKMDKVFLAHPYRWFIFLNAEQIENFHNVSCLLASNVVVVYKEISGNFKLIQESSEVLRTEKYGTWNNETRLVDERPSKIISKRRKNLQGEELIINMAMLNNNSFQYVYNYKGKEHDTAIRSSLNQINIICSILNGTNKYVLTEKIGYDETGIWVGAYGSIINEDADLATTPFFPLVHRLHLLDYIDMFGIGRAFFVFRFPNLSSVANIYVLPFTKLVWICLVACAVLCISVTYFIFKSEKKLVNCEQNVSISDVVLLTVSAICQMGSEVEARLISGRIFILFLFVTFIFVFTSYTANIVALLQTPTKSIQSLDDLYNSKLKLGVEDTSYNRYYLQRTNDPIRLKIYNEKIAPPNSAPNFMDLKTGVALLRNSSFAFFAEGGPIYKEIEDTFFEEEKCGLNEIEYLEVIEPYQALKKNSPFKEIMKTNSNPIVSPQNFSTGPNIKKTQSTQLGINVCSNADFPKLRESGIQKVELNRLYKKRPRCVVSSGSRFESVSVESVRGALLLLPYGFLFAGLIFLAEIIHSYKMKIKFSY</sequence>
<evidence type="ECO:0000256" key="8">
    <source>
        <dbReference type="ARBA" id="ARBA00023180"/>
    </source>
</evidence>
<evidence type="ECO:0000256" key="7">
    <source>
        <dbReference type="ARBA" id="ARBA00023170"/>
    </source>
</evidence>
<evidence type="ECO:0000256" key="2">
    <source>
        <dbReference type="ARBA" id="ARBA00008685"/>
    </source>
</evidence>
<dbReference type="PANTHER" id="PTHR42643">
    <property type="entry name" value="IONOTROPIC RECEPTOR 20A-RELATED"/>
    <property type="match status" value="1"/>
</dbReference>
<dbReference type="EMBL" id="UFQT01000215">
    <property type="protein sequence ID" value="SSX21829.1"/>
    <property type="molecule type" value="Genomic_DNA"/>
</dbReference>
<feature type="transmembrane region" description="Helical" evidence="9">
    <location>
        <begin position="349"/>
        <end position="369"/>
    </location>
</feature>
<evidence type="ECO:0000256" key="3">
    <source>
        <dbReference type="ARBA" id="ARBA00022475"/>
    </source>
</evidence>
<dbReference type="GO" id="GO:0015276">
    <property type="term" value="F:ligand-gated monoatomic ion channel activity"/>
    <property type="evidence" value="ECO:0007669"/>
    <property type="project" value="InterPro"/>
</dbReference>
<evidence type="ECO:0000259" key="10">
    <source>
        <dbReference type="Pfam" id="PF00060"/>
    </source>
</evidence>
<feature type="transmembrane region" description="Helical" evidence="9">
    <location>
        <begin position="411"/>
        <end position="435"/>
    </location>
</feature>
<keyword evidence="8" id="KW-0325">Glycoprotein</keyword>
<keyword evidence="6 9" id="KW-0472">Membrane</keyword>
<reference evidence="12" key="2">
    <citation type="submission" date="2018-07" db="EMBL/GenBank/DDBJ databases">
        <authorList>
            <person name="Quirk P.G."/>
            <person name="Krulwich T.A."/>
        </authorList>
    </citation>
    <scope>NUCLEOTIDE SEQUENCE</scope>
</reference>
<feature type="transmembrane region" description="Helical" evidence="9">
    <location>
        <begin position="636"/>
        <end position="656"/>
    </location>
</feature>
<dbReference type="Gene3D" id="1.10.287.70">
    <property type="match status" value="1"/>
</dbReference>
<evidence type="ECO:0000256" key="9">
    <source>
        <dbReference type="SAM" id="Phobius"/>
    </source>
</evidence>